<keyword evidence="3" id="KW-1185">Reference proteome</keyword>
<accession>A0A9P3HCI1</accession>
<reference evidence="2" key="2">
    <citation type="journal article" date="2022" name="Microbiol. Resour. Announc.">
        <title>Whole-Genome Sequence of Entomortierella parvispora E1425, a Mucoromycotan Fungus Associated with Burkholderiaceae-Related Endosymbiotic Bacteria.</title>
        <authorList>
            <person name="Herlambang A."/>
            <person name="Guo Y."/>
            <person name="Takashima Y."/>
            <person name="Narisawa K."/>
            <person name="Ohta H."/>
            <person name="Nishizawa T."/>
        </authorList>
    </citation>
    <scope>NUCLEOTIDE SEQUENCE</scope>
    <source>
        <strain evidence="2">E1425</strain>
    </source>
</reference>
<dbReference type="Proteomes" id="UP000827284">
    <property type="component" value="Unassembled WGS sequence"/>
</dbReference>
<evidence type="ECO:0000313" key="2">
    <source>
        <dbReference type="EMBL" id="GJJ74015.1"/>
    </source>
</evidence>
<name>A0A9P3HCI1_9FUNG</name>
<dbReference type="EMBL" id="BQFW01000008">
    <property type="protein sequence ID" value="GJJ74015.1"/>
    <property type="molecule type" value="Genomic_DNA"/>
</dbReference>
<sequence>MTVDFESNCRLSPLTRPSSELKPVLVNTCFLSKENEPPKQEWLSRNPVHLVLSIKDINSTGLHVERIQALAPNNPTILITSISGDPLLCSTLWIVSSARTVELYPNGEYAGTFRGEVLDEDSNVRPGSKDGTILAGPPLFAIKIDQESLSRNCSDLFVKFFVPKKPADFRDSLDLHWLIVQAGAVHHSTRNPQPDFFDENTMVAPNKAESGSRNPPSTMSTVASSLLSPNSHSGPVSMPDMSDLLSAFSSSVDMEKVRGMLSDMQIEGLSQKARAHMGAMETQSRLLRERTTSSLLTALPKVVAPETTFVTKTELAQTESRILSHIDTSMSSLEGRIMTRIEEGFLKMEERLLNKLMSQKEVE</sequence>
<comment type="caution">
    <text evidence="2">The sequence shown here is derived from an EMBL/GenBank/DDBJ whole genome shotgun (WGS) entry which is preliminary data.</text>
</comment>
<evidence type="ECO:0000313" key="3">
    <source>
        <dbReference type="Proteomes" id="UP000827284"/>
    </source>
</evidence>
<feature type="region of interest" description="Disordered" evidence="1">
    <location>
        <begin position="205"/>
        <end position="234"/>
    </location>
</feature>
<gene>
    <name evidence="2" type="ORF">EMPS_06373</name>
</gene>
<proteinExistence type="predicted"/>
<dbReference type="AlphaFoldDB" id="A0A9P3HCI1"/>
<reference evidence="2" key="1">
    <citation type="submission" date="2021-11" db="EMBL/GenBank/DDBJ databases">
        <authorList>
            <person name="Herlambang A."/>
            <person name="Guo Y."/>
            <person name="Takashima Y."/>
            <person name="Nishizawa T."/>
        </authorList>
    </citation>
    <scope>NUCLEOTIDE SEQUENCE</scope>
    <source>
        <strain evidence="2">E1425</strain>
    </source>
</reference>
<dbReference type="OrthoDB" id="2401998at2759"/>
<organism evidence="2 3">
    <name type="scientific">Entomortierella parvispora</name>
    <dbReference type="NCBI Taxonomy" id="205924"/>
    <lineage>
        <taxon>Eukaryota</taxon>
        <taxon>Fungi</taxon>
        <taxon>Fungi incertae sedis</taxon>
        <taxon>Mucoromycota</taxon>
        <taxon>Mortierellomycotina</taxon>
        <taxon>Mortierellomycetes</taxon>
        <taxon>Mortierellales</taxon>
        <taxon>Mortierellaceae</taxon>
        <taxon>Entomortierella</taxon>
    </lineage>
</organism>
<evidence type="ECO:0000256" key="1">
    <source>
        <dbReference type="SAM" id="MobiDB-lite"/>
    </source>
</evidence>
<protein>
    <submittedName>
        <fullName evidence="2">Uncharacterized protein</fullName>
    </submittedName>
</protein>
<feature type="compositionally biased region" description="Polar residues" evidence="1">
    <location>
        <begin position="209"/>
        <end position="234"/>
    </location>
</feature>